<dbReference type="InterPro" id="IPR001878">
    <property type="entry name" value="Znf_CCHC"/>
</dbReference>
<dbReference type="SUPFAM" id="SSF57756">
    <property type="entry name" value="Retrovirus zinc finger-like domains"/>
    <property type="match status" value="1"/>
</dbReference>
<protein>
    <submittedName>
        <fullName evidence="4">Ribonuclease H-like domain-containing protein</fullName>
    </submittedName>
</protein>
<gene>
    <name evidence="4" type="ORF">Tco_1042546</name>
</gene>
<comment type="caution">
    <text evidence="4">The sequence shown here is derived from an EMBL/GenBank/DDBJ whole genome shotgun (WGS) entry which is preliminary data.</text>
</comment>
<reference evidence="4" key="2">
    <citation type="submission" date="2022-01" db="EMBL/GenBank/DDBJ databases">
        <authorList>
            <person name="Yamashiro T."/>
            <person name="Shiraishi A."/>
            <person name="Satake H."/>
            <person name="Nakayama K."/>
        </authorList>
    </citation>
    <scope>NUCLEOTIDE SEQUENCE</scope>
</reference>
<feature type="domain" description="CCHC-type" evidence="3">
    <location>
        <begin position="195"/>
        <end position="209"/>
    </location>
</feature>
<dbReference type="Pfam" id="PF00098">
    <property type="entry name" value="zf-CCHC"/>
    <property type="match status" value="1"/>
</dbReference>
<dbReference type="PROSITE" id="PS50158">
    <property type="entry name" value="ZF_CCHC"/>
    <property type="match status" value="1"/>
</dbReference>
<dbReference type="EMBL" id="BQNB010018566">
    <property type="protein sequence ID" value="GJT75821.1"/>
    <property type="molecule type" value="Genomic_DNA"/>
</dbReference>
<feature type="compositionally biased region" description="Basic and acidic residues" evidence="2">
    <location>
        <begin position="17"/>
        <end position="26"/>
    </location>
</feature>
<dbReference type="Proteomes" id="UP001151760">
    <property type="component" value="Unassembled WGS sequence"/>
</dbReference>
<keyword evidence="5" id="KW-1185">Reference proteome</keyword>
<sequence>MIHELGDPNNTPPVAESTHEQTDDELTNKEVKQMEADDQAIQTILMGLPKDIYAIVDSYETTKEIWLHVEQMMKGSNIGAQEKKAKLFNEWEKFNSTKGESIESYYHRFTELMNDFSRNKHFTKNIARNQIRYNAGPIAGNQVRQNVVQKPGVQHIGNQKRLIVVLGIANQNGNGNVIATWAKGNGNGQNGNQIRCYNCRRLGHYAMNCTITPRRRDVAYLQTQLLIVQKEEAWIQLQDEEFNLMAAAGDIEDIEEVNVMCRCETSSGYGVLNLVPSWSLVKCKHRMSESVSSYFFV</sequence>
<evidence type="ECO:0000259" key="3">
    <source>
        <dbReference type="PROSITE" id="PS50158"/>
    </source>
</evidence>
<keyword evidence="1" id="KW-0862">Zinc</keyword>
<dbReference type="Pfam" id="PF14223">
    <property type="entry name" value="Retrotran_gag_2"/>
    <property type="match status" value="1"/>
</dbReference>
<keyword evidence="1" id="KW-0479">Metal-binding</keyword>
<keyword evidence="1" id="KW-0863">Zinc-finger</keyword>
<accession>A0ABQ5GKT2</accession>
<organism evidence="4 5">
    <name type="scientific">Tanacetum coccineum</name>
    <dbReference type="NCBI Taxonomy" id="301880"/>
    <lineage>
        <taxon>Eukaryota</taxon>
        <taxon>Viridiplantae</taxon>
        <taxon>Streptophyta</taxon>
        <taxon>Embryophyta</taxon>
        <taxon>Tracheophyta</taxon>
        <taxon>Spermatophyta</taxon>
        <taxon>Magnoliopsida</taxon>
        <taxon>eudicotyledons</taxon>
        <taxon>Gunneridae</taxon>
        <taxon>Pentapetalae</taxon>
        <taxon>asterids</taxon>
        <taxon>campanulids</taxon>
        <taxon>Asterales</taxon>
        <taxon>Asteraceae</taxon>
        <taxon>Asteroideae</taxon>
        <taxon>Anthemideae</taxon>
        <taxon>Anthemidinae</taxon>
        <taxon>Tanacetum</taxon>
    </lineage>
</organism>
<reference evidence="4" key="1">
    <citation type="journal article" date="2022" name="Int. J. Mol. Sci.">
        <title>Draft Genome of Tanacetum Coccineum: Genomic Comparison of Closely Related Tanacetum-Family Plants.</title>
        <authorList>
            <person name="Yamashiro T."/>
            <person name="Shiraishi A."/>
            <person name="Nakayama K."/>
            <person name="Satake H."/>
        </authorList>
    </citation>
    <scope>NUCLEOTIDE SEQUENCE</scope>
</reference>
<dbReference type="Gene3D" id="4.10.60.10">
    <property type="entry name" value="Zinc finger, CCHC-type"/>
    <property type="match status" value="1"/>
</dbReference>
<name>A0ABQ5GKT2_9ASTR</name>
<feature type="region of interest" description="Disordered" evidence="2">
    <location>
        <begin position="1"/>
        <end position="26"/>
    </location>
</feature>
<evidence type="ECO:0000313" key="4">
    <source>
        <dbReference type="EMBL" id="GJT75821.1"/>
    </source>
</evidence>
<evidence type="ECO:0000313" key="5">
    <source>
        <dbReference type="Proteomes" id="UP001151760"/>
    </source>
</evidence>
<dbReference type="InterPro" id="IPR036875">
    <property type="entry name" value="Znf_CCHC_sf"/>
</dbReference>
<evidence type="ECO:0000256" key="1">
    <source>
        <dbReference type="PROSITE-ProRule" id="PRU00047"/>
    </source>
</evidence>
<proteinExistence type="predicted"/>
<evidence type="ECO:0000256" key="2">
    <source>
        <dbReference type="SAM" id="MobiDB-lite"/>
    </source>
</evidence>